<dbReference type="Pfam" id="PF03009">
    <property type="entry name" value="GDPD"/>
    <property type="match status" value="1"/>
</dbReference>
<dbReference type="Proteomes" id="UP000239504">
    <property type="component" value="Unassembled WGS sequence"/>
</dbReference>
<keyword evidence="4" id="KW-0319">Glycerol metabolism</keyword>
<evidence type="ECO:0000256" key="5">
    <source>
        <dbReference type="ARBA" id="ARBA00022801"/>
    </source>
</evidence>
<evidence type="ECO:0000256" key="7">
    <source>
        <dbReference type="SAM" id="SignalP"/>
    </source>
</evidence>
<dbReference type="RefSeq" id="WP_104829678.1">
    <property type="nucleotide sequence ID" value="NZ_PJCH01000005.1"/>
</dbReference>
<evidence type="ECO:0000256" key="2">
    <source>
        <dbReference type="ARBA" id="ARBA00012247"/>
    </source>
</evidence>
<keyword evidence="3 7" id="KW-0732">Signal</keyword>
<evidence type="ECO:0000256" key="1">
    <source>
        <dbReference type="ARBA" id="ARBA00007277"/>
    </source>
</evidence>
<comment type="caution">
    <text evidence="9">The sequence shown here is derived from an EMBL/GenBank/DDBJ whole genome shotgun (WGS) entry which is preliminary data.</text>
</comment>
<proteinExistence type="inferred from homology"/>
<evidence type="ECO:0000313" key="10">
    <source>
        <dbReference type="Proteomes" id="UP000239504"/>
    </source>
</evidence>
<dbReference type="AlphaFoldDB" id="A0A2S7K7E1"/>
<reference evidence="9 10" key="1">
    <citation type="submission" date="2017-12" db="EMBL/GenBank/DDBJ databases">
        <authorList>
            <person name="Hurst M.R.H."/>
        </authorList>
    </citation>
    <scope>NUCLEOTIDE SEQUENCE [LARGE SCALE GENOMIC DNA]</scope>
    <source>
        <strain evidence="9 10">SY-3-19</strain>
    </source>
</reference>
<sequence>MKAVFRSFALALAILAAACGGVHKTTMAPTGWNTLNGKPPLIIAHRGASAYRPEHTLAAYDLAIEQGADVIEPDLVFTKDGVLVARHDRYLSTTTDVADHPEFADRKKPNADPNDSPRDDWWVEDFTLAELKTLSAVQPFPGRSKEFDGRYEIPTFEEILALASRRAEQTGRPVGVYPETKHPGYFASTGMDFEQPLLAALDGFAAGPVFIQSFEPEILKRLKGKTDAKLVQLVYEETLGAGPNIPFTEIADYADAVGPSKNIILPHLNETTTFVTDAHALGLMVHPWTFRNDVANDNVGVSIMLMTTPVQKGKGAPREKLEKSAPSADSLEAGFEKAKINNEYELFFRAGVDGVFTDFPDTAVKARAEYLTEGE</sequence>
<dbReference type="Gene3D" id="3.20.20.190">
    <property type="entry name" value="Phosphatidylinositol (PI) phosphodiesterase"/>
    <property type="match status" value="1"/>
</dbReference>
<organism evidence="9 10">
    <name type="scientific">Hyphococcus luteus</name>
    <dbReference type="NCBI Taxonomy" id="2058213"/>
    <lineage>
        <taxon>Bacteria</taxon>
        <taxon>Pseudomonadati</taxon>
        <taxon>Pseudomonadota</taxon>
        <taxon>Alphaproteobacteria</taxon>
        <taxon>Parvularculales</taxon>
        <taxon>Parvularculaceae</taxon>
        <taxon>Hyphococcus</taxon>
    </lineage>
</organism>
<evidence type="ECO:0000259" key="8">
    <source>
        <dbReference type="PROSITE" id="PS51704"/>
    </source>
</evidence>
<dbReference type="GO" id="GO:0008889">
    <property type="term" value="F:glycerophosphodiester phosphodiesterase activity"/>
    <property type="evidence" value="ECO:0007669"/>
    <property type="project" value="UniProtKB-EC"/>
</dbReference>
<evidence type="ECO:0000313" key="9">
    <source>
        <dbReference type="EMBL" id="PQA88434.1"/>
    </source>
</evidence>
<dbReference type="GO" id="GO:0006629">
    <property type="term" value="P:lipid metabolic process"/>
    <property type="evidence" value="ECO:0007669"/>
    <property type="project" value="InterPro"/>
</dbReference>
<dbReference type="EMBL" id="PJCH01000005">
    <property type="protein sequence ID" value="PQA88434.1"/>
    <property type="molecule type" value="Genomic_DNA"/>
</dbReference>
<dbReference type="PANTHER" id="PTHR43620">
    <property type="entry name" value="GLYCEROPHOSPHORYL DIESTER PHOSPHODIESTERASE"/>
    <property type="match status" value="1"/>
</dbReference>
<comment type="similarity">
    <text evidence="1">Belongs to the glycerophosphoryl diester phosphodiesterase family.</text>
</comment>
<dbReference type="GO" id="GO:0006071">
    <property type="term" value="P:glycerol metabolic process"/>
    <property type="evidence" value="ECO:0007669"/>
    <property type="project" value="UniProtKB-KW"/>
</dbReference>
<dbReference type="PANTHER" id="PTHR43620:SF7">
    <property type="entry name" value="GLYCEROPHOSPHODIESTER PHOSPHODIESTERASE GDPD5-RELATED"/>
    <property type="match status" value="1"/>
</dbReference>
<evidence type="ECO:0000256" key="6">
    <source>
        <dbReference type="ARBA" id="ARBA00047512"/>
    </source>
</evidence>
<dbReference type="OrthoDB" id="9795622at2"/>
<dbReference type="PROSITE" id="PS51704">
    <property type="entry name" value="GP_PDE"/>
    <property type="match status" value="1"/>
</dbReference>
<feature type="domain" description="GP-PDE" evidence="8">
    <location>
        <begin position="40"/>
        <end position="367"/>
    </location>
</feature>
<accession>A0A2S7K7E1</accession>
<feature type="chain" id="PRO_5015461968" description="glycerophosphodiester phosphodiesterase" evidence="7">
    <location>
        <begin position="25"/>
        <end position="375"/>
    </location>
</feature>
<protein>
    <recommendedName>
        <fullName evidence="2">glycerophosphodiester phosphodiesterase</fullName>
        <ecNumber evidence="2">3.1.4.46</ecNumber>
    </recommendedName>
</protein>
<gene>
    <name evidence="9" type="ORF">CW354_09080</name>
</gene>
<dbReference type="InterPro" id="IPR030395">
    <property type="entry name" value="GP_PDE_dom"/>
</dbReference>
<dbReference type="EC" id="3.1.4.46" evidence="2"/>
<feature type="signal peptide" evidence="7">
    <location>
        <begin position="1"/>
        <end position="24"/>
    </location>
</feature>
<dbReference type="InterPro" id="IPR017946">
    <property type="entry name" value="PLC-like_Pdiesterase_TIM-brl"/>
</dbReference>
<dbReference type="GO" id="GO:0042597">
    <property type="term" value="C:periplasmic space"/>
    <property type="evidence" value="ECO:0007669"/>
    <property type="project" value="TreeGrafter"/>
</dbReference>
<dbReference type="SUPFAM" id="SSF51695">
    <property type="entry name" value="PLC-like phosphodiesterases"/>
    <property type="match status" value="1"/>
</dbReference>
<dbReference type="PROSITE" id="PS51257">
    <property type="entry name" value="PROKAR_LIPOPROTEIN"/>
    <property type="match status" value="1"/>
</dbReference>
<evidence type="ECO:0000256" key="3">
    <source>
        <dbReference type="ARBA" id="ARBA00022729"/>
    </source>
</evidence>
<keyword evidence="5" id="KW-0378">Hydrolase</keyword>
<evidence type="ECO:0000256" key="4">
    <source>
        <dbReference type="ARBA" id="ARBA00022798"/>
    </source>
</evidence>
<keyword evidence="10" id="KW-1185">Reference proteome</keyword>
<comment type="catalytic activity">
    <reaction evidence="6">
        <text>a sn-glycero-3-phosphodiester + H2O = an alcohol + sn-glycerol 3-phosphate + H(+)</text>
        <dbReference type="Rhea" id="RHEA:12969"/>
        <dbReference type="ChEBI" id="CHEBI:15377"/>
        <dbReference type="ChEBI" id="CHEBI:15378"/>
        <dbReference type="ChEBI" id="CHEBI:30879"/>
        <dbReference type="ChEBI" id="CHEBI:57597"/>
        <dbReference type="ChEBI" id="CHEBI:83408"/>
        <dbReference type="EC" id="3.1.4.46"/>
    </reaction>
</comment>
<name>A0A2S7K7E1_9PROT</name>